<evidence type="ECO:0000313" key="2">
    <source>
        <dbReference type="Proteomes" id="UP000703661"/>
    </source>
</evidence>
<dbReference type="Proteomes" id="UP000703661">
    <property type="component" value="Unassembled WGS sequence"/>
</dbReference>
<dbReference type="AlphaFoldDB" id="A0A9P6MQV6"/>
<gene>
    <name evidence="1" type="ORF">BGZ80_002046</name>
</gene>
<dbReference type="EMBL" id="JAAAID010001495">
    <property type="protein sequence ID" value="KAG0009797.1"/>
    <property type="molecule type" value="Genomic_DNA"/>
</dbReference>
<protein>
    <submittedName>
        <fullName evidence="1">Uncharacterized protein</fullName>
    </submittedName>
</protein>
<proteinExistence type="predicted"/>
<name>A0A9P6MQV6_9FUNG</name>
<sequence length="173" mass="19430">MSLLSRYLRQSLVSTRINATAPLAAVVPHWDRSFSSSSQSFRKDIIKDAPGWDAKKATESEADVKADRQRLPKDMKQLQEETIEITEEERVDVNGQTVKKVTEKVKVNISEDPEITEEIIEDLARHAQNAGTKLGKVTGTIKGKIEDLEETVEEDAAKFVDSIKNKIGHEKEK</sequence>
<accession>A0A9P6MQV6</accession>
<reference evidence="1" key="1">
    <citation type="journal article" date="2020" name="Fungal Divers.">
        <title>Resolving the Mortierellaceae phylogeny through synthesis of multi-gene phylogenetics and phylogenomics.</title>
        <authorList>
            <person name="Vandepol N."/>
            <person name="Liber J."/>
            <person name="Desiro A."/>
            <person name="Na H."/>
            <person name="Kennedy M."/>
            <person name="Barry K."/>
            <person name="Grigoriev I.V."/>
            <person name="Miller A.N."/>
            <person name="O'Donnell K."/>
            <person name="Stajich J.E."/>
            <person name="Bonito G."/>
        </authorList>
    </citation>
    <scope>NUCLEOTIDE SEQUENCE</scope>
    <source>
        <strain evidence="1">NRRL 2769</strain>
    </source>
</reference>
<keyword evidence="2" id="KW-1185">Reference proteome</keyword>
<comment type="caution">
    <text evidence="1">The sequence shown here is derived from an EMBL/GenBank/DDBJ whole genome shotgun (WGS) entry which is preliminary data.</text>
</comment>
<organism evidence="1 2">
    <name type="scientific">Entomortierella chlamydospora</name>
    <dbReference type="NCBI Taxonomy" id="101097"/>
    <lineage>
        <taxon>Eukaryota</taxon>
        <taxon>Fungi</taxon>
        <taxon>Fungi incertae sedis</taxon>
        <taxon>Mucoromycota</taxon>
        <taxon>Mortierellomycotina</taxon>
        <taxon>Mortierellomycetes</taxon>
        <taxon>Mortierellales</taxon>
        <taxon>Mortierellaceae</taxon>
        <taxon>Entomortierella</taxon>
    </lineage>
</organism>
<evidence type="ECO:0000313" key="1">
    <source>
        <dbReference type="EMBL" id="KAG0009797.1"/>
    </source>
</evidence>
<dbReference type="SUPFAM" id="SSF58113">
    <property type="entry name" value="Apolipoprotein A-I"/>
    <property type="match status" value="1"/>
</dbReference>
<dbReference type="OrthoDB" id="529205at2759"/>